<keyword evidence="3" id="KW-1185">Reference proteome</keyword>
<proteinExistence type="predicted"/>
<gene>
    <name evidence="2" type="ORF">DNG_08598</name>
</gene>
<dbReference type="EMBL" id="ONZQ02000014">
    <property type="protein sequence ID" value="SPO05909.1"/>
    <property type="molecule type" value="Genomic_DNA"/>
</dbReference>
<feature type="compositionally biased region" description="Low complexity" evidence="1">
    <location>
        <begin position="28"/>
        <end position="46"/>
    </location>
</feature>
<evidence type="ECO:0000256" key="1">
    <source>
        <dbReference type="SAM" id="MobiDB-lite"/>
    </source>
</evidence>
<protein>
    <submittedName>
        <fullName evidence="2">Uncharacterized protein</fullName>
    </submittedName>
</protein>
<organism evidence="2 3">
    <name type="scientific">Cephalotrichum gorgonifer</name>
    <dbReference type="NCBI Taxonomy" id="2041049"/>
    <lineage>
        <taxon>Eukaryota</taxon>
        <taxon>Fungi</taxon>
        <taxon>Dikarya</taxon>
        <taxon>Ascomycota</taxon>
        <taxon>Pezizomycotina</taxon>
        <taxon>Sordariomycetes</taxon>
        <taxon>Hypocreomycetidae</taxon>
        <taxon>Microascales</taxon>
        <taxon>Microascaceae</taxon>
        <taxon>Cephalotrichum</taxon>
    </lineage>
</organism>
<evidence type="ECO:0000313" key="3">
    <source>
        <dbReference type="Proteomes" id="UP001187682"/>
    </source>
</evidence>
<feature type="compositionally biased region" description="Basic and acidic residues" evidence="1">
    <location>
        <begin position="1"/>
        <end position="11"/>
    </location>
</feature>
<feature type="region of interest" description="Disordered" evidence="1">
    <location>
        <begin position="135"/>
        <end position="158"/>
    </location>
</feature>
<comment type="caution">
    <text evidence="2">The sequence shown here is derived from an EMBL/GenBank/DDBJ whole genome shotgun (WGS) entry which is preliminary data.</text>
</comment>
<name>A0AAE8SYI6_9PEZI</name>
<dbReference type="AlphaFoldDB" id="A0AAE8SYI6"/>
<feature type="region of interest" description="Disordered" evidence="1">
    <location>
        <begin position="1"/>
        <end position="72"/>
    </location>
</feature>
<sequence length="158" mass="17358">MFKSKSAEKRGLSQGDPSEKPLPNPRPGTAGTTATGTLTALTSTRLQAAKSLRTARRAERTYRTKKHAAAARRDIGTARGHYKEGVRHLWLGLKFTFGAVRMAPAVAGEKVDGAKGWWGEKKKAKAVERRKALEKKLAKEKGEEDDEEEEKKEAEGSK</sequence>
<dbReference type="Proteomes" id="UP001187682">
    <property type="component" value="Unassembled WGS sequence"/>
</dbReference>
<accession>A0AAE8SYI6</accession>
<reference evidence="2" key="1">
    <citation type="submission" date="2018-03" db="EMBL/GenBank/DDBJ databases">
        <authorList>
            <person name="Guldener U."/>
        </authorList>
    </citation>
    <scope>NUCLEOTIDE SEQUENCE</scope>
</reference>
<evidence type="ECO:0000313" key="2">
    <source>
        <dbReference type="EMBL" id="SPO05909.1"/>
    </source>
</evidence>